<name>A0A5J4KNW7_9CHLR</name>
<dbReference type="EMBL" id="BKZW01000002">
    <property type="protein sequence ID" value="GER89545.1"/>
    <property type="molecule type" value="Genomic_DNA"/>
</dbReference>
<protein>
    <recommendedName>
        <fullName evidence="3">Phosphoglycerate mutase</fullName>
    </recommendedName>
</protein>
<proteinExistence type="predicted"/>
<dbReference type="AlphaFoldDB" id="A0A5J4KNW7"/>
<sequence>MDECLAFWKSPQSYQALNGGETFAQLRARVMPRIDKLLASHAGETILLVTHAVTLKTILSAFDGRPLERFWEPPFIHPTSLSKIVIEDGIATIELYADISHHQVDASAPGREK</sequence>
<evidence type="ECO:0008006" key="3">
    <source>
        <dbReference type="Google" id="ProtNLM"/>
    </source>
</evidence>
<evidence type="ECO:0000313" key="2">
    <source>
        <dbReference type="Proteomes" id="UP000326912"/>
    </source>
</evidence>
<dbReference type="InterPro" id="IPR029033">
    <property type="entry name" value="His_PPase_superfam"/>
</dbReference>
<dbReference type="SUPFAM" id="SSF53254">
    <property type="entry name" value="Phosphoglycerate mutase-like"/>
    <property type="match status" value="1"/>
</dbReference>
<evidence type="ECO:0000313" key="1">
    <source>
        <dbReference type="EMBL" id="GER89545.1"/>
    </source>
</evidence>
<keyword evidence="2" id="KW-1185">Reference proteome</keyword>
<organism evidence="1 2">
    <name type="scientific">Dictyobacter vulcani</name>
    <dbReference type="NCBI Taxonomy" id="2607529"/>
    <lineage>
        <taxon>Bacteria</taxon>
        <taxon>Bacillati</taxon>
        <taxon>Chloroflexota</taxon>
        <taxon>Ktedonobacteria</taxon>
        <taxon>Ktedonobacterales</taxon>
        <taxon>Dictyobacteraceae</taxon>
        <taxon>Dictyobacter</taxon>
    </lineage>
</organism>
<reference evidence="1 2" key="1">
    <citation type="submission" date="2019-10" db="EMBL/GenBank/DDBJ databases">
        <title>Dictyobacter vulcani sp. nov., within the class Ktedonobacteria, isolated from soil of volcanic Mt. Zao.</title>
        <authorList>
            <person name="Zheng Y."/>
            <person name="Wang C.M."/>
            <person name="Sakai Y."/>
            <person name="Abe K."/>
            <person name="Yokota A."/>
            <person name="Yabe S."/>
        </authorList>
    </citation>
    <scope>NUCLEOTIDE SEQUENCE [LARGE SCALE GENOMIC DNA]</scope>
    <source>
        <strain evidence="1 2">W12</strain>
    </source>
</reference>
<gene>
    <name evidence="1" type="ORF">KDW_37070</name>
</gene>
<dbReference type="Pfam" id="PF00300">
    <property type="entry name" value="His_Phos_1"/>
    <property type="match status" value="1"/>
</dbReference>
<comment type="caution">
    <text evidence="1">The sequence shown here is derived from an EMBL/GenBank/DDBJ whole genome shotgun (WGS) entry which is preliminary data.</text>
</comment>
<dbReference type="Proteomes" id="UP000326912">
    <property type="component" value="Unassembled WGS sequence"/>
</dbReference>
<dbReference type="InterPro" id="IPR013078">
    <property type="entry name" value="His_Pase_superF_clade-1"/>
</dbReference>
<dbReference type="Gene3D" id="3.40.50.1240">
    <property type="entry name" value="Phosphoglycerate mutase-like"/>
    <property type="match status" value="1"/>
</dbReference>
<accession>A0A5J4KNW7</accession>